<dbReference type="RefSeq" id="WP_406699245.1">
    <property type="nucleotide sequence ID" value="NZ_CP155447.1"/>
</dbReference>
<gene>
    <name evidence="1" type="ORF">V5E97_10245</name>
</gene>
<reference evidence="1" key="1">
    <citation type="submission" date="2024-05" db="EMBL/GenBank/DDBJ databases">
        <title>Planctomycetes of the genus Singulisphaera possess chitinolytic capabilities.</title>
        <authorList>
            <person name="Ivanova A."/>
        </authorList>
    </citation>
    <scope>NUCLEOTIDE SEQUENCE</scope>
    <source>
        <strain evidence="1">Ch08T</strain>
    </source>
</reference>
<accession>A0AAU7CLW3</accession>
<dbReference type="AlphaFoldDB" id="A0AAU7CLW3"/>
<name>A0AAU7CLW3_9BACT</name>
<protein>
    <submittedName>
        <fullName evidence="1">Uncharacterized protein</fullName>
    </submittedName>
</protein>
<sequence>MTTATATAETAMSTEPSTEVLFTLTRKVFEPVETHFTPGERSMVAWISTDCVDHERDVVVSSGVDYKSFFLGRTPEEGNPCVLAFHDYGRWPLGRCEWVKIKQSREFNGLYAKTILDDDPETEAVWRKIKSRSLRESRSASALLTT</sequence>
<proteinExistence type="predicted"/>
<evidence type="ECO:0000313" key="1">
    <source>
        <dbReference type="EMBL" id="XBH06394.1"/>
    </source>
</evidence>
<organism evidence="1">
    <name type="scientific">Singulisphaera sp. Ch08</name>
    <dbReference type="NCBI Taxonomy" id="3120278"/>
    <lineage>
        <taxon>Bacteria</taxon>
        <taxon>Pseudomonadati</taxon>
        <taxon>Planctomycetota</taxon>
        <taxon>Planctomycetia</taxon>
        <taxon>Isosphaerales</taxon>
        <taxon>Isosphaeraceae</taxon>
        <taxon>Singulisphaera</taxon>
    </lineage>
</organism>
<dbReference type="EMBL" id="CP155447">
    <property type="protein sequence ID" value="XBH06394.1"/>
    <property type="molecule type" value="Genomic_DNA"/>
</dbReference>